<feature type="domain" description="4Fe-4S ferredoxin-type" evidence="7">
    <location>
        <begin position="59"/>
        <end position="87"/>
    </location>
</feature>
<keyword evidence="9" id="KW-1185">Reference proteome</keyword>
<keyword evidence="6" id="KW-0249">Electron transport</keyword>
<dbReference type="SUPFAM" id="SSF46548">
    <property type="entry name" value="alpha-helical ferredoxin"/>
    <property type="match status" value="1"/>
</dbReference>
<organism evidence="8 9">
    <name type="scientific">Geoalkalibacter ferrihydriticus DSM 17813</name>
    <dbReference type="NCBI Taxonomy" id="1121915"/>
    <lineage>
        <taxon>Bacteria</taxon>
        <taxon>Pseudomonadati</taxon>
        <taxon>Thermodesulfobacteriota</taxon>
        <taxon>Desulfuromonadia</taxon>
        <taxon>Desulfuromonadales</taxon>
        <taxon>Geoalkalibacteraceae</taxon>
        <taxon>Geoalkalibacter</taxon>
    </lineage>
</organism>
<dbReference type="GO" id="GO:0019154">
    <property type="term" value="F:glycolate dehydrogenase activity"/>
    <property type="evidence" value="ECO:0007669"/>
    <property type="project" value="UniProtKB-EC"/>
</dbReference>
<dbReference type="Pfam" id="PF13183">
    <property type="entry name" value="Fer4_8"/>
    <property type="match status" value="1"/>
</dbReference>
<evidence type="ECO:0000256" key="3">
    <source>
        <dbReference type="ARBA" id="ARBA00022737"/>
    </source>
</evidence>
<name>A0A0C2EFU2_9BACT</name>
<keyword evidence="5 6" id="KW-0411">Iron-sulfur</keyword>
<dbReference type="Pfam" id="PF02754">
    <property type="entry name" value="CCG"/>
    <property type="match status" value="2"/>
</dbReference>
<comment type="caution">
    <text evidence="8">The sequence shown here is derived from an EMBL/GenBank/DDBJ whole genome shotgun (WGS) entry which is preliminary data.</text>
</comment>
<comment type="cofactor">
    <cofactor evidence="6">
        <name>[4Fe-4S] cluster</name>
        <dbReference type="ChEBI" id="CHEBI:49883"/>
    </cofactor>
    <text evidence="6">Binds 2 [4Fe-4S] clusters.</text>
</comment>
<dbReference type="PROSITE" id="PS51379">
    <property type="entry name" value="4FE4S_FER_2"/>
    <property type="match status" value="2"/>
</dbReference>
<keyword evidence="1 6" id="KW-0004">4Fe-4S</keyword>
<dbReference type="PANTHER" id="PTHR32479:SF20">
    <property type="entry name" value="GLYCOLATE OXIDASE IRON-SULFUR SUBUNIT"/>
    <property type="match status" value="1"/>
</dbReference>
<evidence type="ECO:0000256" key="5">
    <source>
        <dbReference type="ARBA" id="ARBA00023014"/>
    </source>
</evidence>
<dbReference type="PIRSF" id="PIRSF000139">
    <property type="entry name" value="Glc_ox_4Fe-4S"/>
    <property type="match status" value="1"/>
</dbReference>
<evidence type="ECO:0000256" key="6">
    <source>
        <dbReference type="PIRNR" id="PIRNR000139"/>
    </source>
</evidence>
<dbReference type="GO" id="GO:0051539">
    <property type="term" value="F:4 iron, 4 sulfur cluster binding"/>
    <property type="evidence" value="ECO:0007669"/>
    <property type="project" value="UniProtKB-UniRule"/>
</dbReference>
<proteinExistence type="predicted"/>
<dbReference type="GO" id="GO:0046872">
    <property type="term" value="F:metal ion binding"/>
    <property type="evidence" value="ECO:0007669"/>
    <property type="project" value="UniProtKB-UniRule"/>
</dbReference>
<evidence type="ECO:0000256" key="2">
    <source>
        <dbReference type="ARBA" id="ARBA00022723"/>
    </source>
</evidence>
<accession>A0A0C2EFU2</accession>
<evidence type="ECO:0000259" key="7">
    <source>
        <dbReference type="PROSITE" id="PS51379"/>
    </source>
</evidence>
<dbReference type="InterPro" id="IPR009051">
    <property type="entry name" value="Helical_ferredxn"/>
</dbReference>
<gene>
    <name evidence="8" type="ORF">GFER_01965</name>
</gene>
<dbReference type="Gene3D" id="1.10.1060.10">
    <property type="entry name" value="Alpha-helical ferredoxin"/>
    <property type="match status" value="1"/>
</dbReference>
<evidence type="ECO:0000313" key="8">
    <source>
        <dbReference type="EMBL" id="KIH77498.1"/>
    </source>
</evidence>
<dbReference type="RefSeq" id="WP_040095564.1">
    <property type="nucleotide sequence ID" value="NZ_JWJD01000001.1"/>
</dbReference>
<keyword evidence="6" id="KW-0813">Transport</keyword>
<keyword evidence="2 6" id="KW-0479">Metal-binding</keyword>
<comment type="catalytic activity">
    <reaction evidence="6">
        <text>glycolate + A = glyoxylate + AH2</text>
        <dbReference type="Rhea" id="RHEA:21264"/>
        <dbReference type="ChEBI" id="CHEBI:13193"/>
        <dbReference type="ChEBI" id="CHEBI:17499"/>
        <dbReference type="ChEBI" id="CHEBI:29805"/>
        <dbReference type="ChEBI" id="CHEBI:36655"/>
        <dbReference type="EC" id="1.1.99.14"/>
    </reaction>
</comment>
<dbReference type="InterPro" id="IPR004017">
    <property type="entry name" value="Cys_rich_dom"/>
</dbReference>
<comment type="catalytic activity">
    <reaction evidence="6">
        <text>(R)-lactate + A = pyruvate + AH2</text>
        <dbReference type="Rhea" id="RHEA:15089"/>
        <dbReference type="ChEBI" id="CHEBI:13193"/>
        <dbReference type="ChEBI" id="CHEBI:15361"/>
        <dbReference type="ChEBI" id="CHEBI:16004"/>
        <dbReference type="ChEBI" id="CHEBI:17499"/>
    </reaction>
</comment>
<dbReference type="PROSITE" id="PS00198">
    <property type="entry name" value="4FE4S_FER_1"/>
    <property type="match status" value="2"/>
</dbReference>
<feature type="domain" description="4Fe-4S ferredoxin-type" evidence="7">
    <location>
        <begin position="7"/>
        <end position="38"/>
    </location>
</feature>
<dbReference type="InterPro" id="IPR017896">
    <property type="entry name" value="4Fe4S_Fe-S-bd"/>
</dbReference>
<dbReference type="PANTHER" id="PTHR32479">
    <property type="entry name" value="GLYCOLATE OXIDASE IRON-SULFUR SUBUNIT"/>
    <property type="match status" value="1"/>
</dbReference>
<evidence type="ECO:0000256" key="1">
    <source>
        <dbReference type="ARBA" id="ARBA00022485"/>
    </source>
</evidence>
<sequence length="419" mass="46018">MAKHKKLEDYREQIEQCVKCGACQAHCPVFGEHKRESIVARGKVALAHALLNDEVELDERMVEDMSKCLLCASCFDKCPNLVPTDEIVAAARREITEKQGLSNFGKALTTVIKSPRLMNVLAKSGKTFSGLLFKKVPDQSGLRLRFPVPFVSRDRSIPAIAAKPFRERHPEVIPGEPGKPTVAFFTGCMINYMYPEIGDALLKILKFMGVTVLIPGDQGCCGLPAISAGAGDIVEELSERNLAALTRRTPDVIITACATCNEGIGRHFKHLEGDYAAMAEKVMDMNVFLVRHGLDKLLAELPRKEVFQRVTYHDPCHLRTQGITKEPRALLKALPGVRFVDMEGADRCCGLGGTFSVYHYDTSKLIGARKVPGIEQSGSDLVATACPGCMMQLQDTINHAGLKPRVIHLLELIARDLPA</sequence>
<dbReference type="InterPro" id="IPR017900">
    <property type="entry name" value="4Fe4S_Fe_S_CS"/>
</dbReference>
<keyword evidence="4 6" id="KW-0408">Iron</keyword>
<evidence type="ECO:0000256" key="4">
    <source>
        <dbReference type="ARBA" id="ARBA00023004"/>
    </source>
</evidence>
<dbReference type="EC" id="1.1.99.14" evidence="6"/>
<keyword evidence="3" id="KW-0677">Repeat</keyword>
<protein>
    <recommendedName>
        <fullName evidence="6">Glycolate oxidase iron-sulfur subunit</fullName>
        <ecNumber evidence="6">1.1.99.14</ecNumber>
    </recommendedName>
</protein>
<dbReference type="Proteomes" id="UP000035068">
    <property type="component" value="Unassembled WGS sequence"/>
</dbReference>
<dbReference type="AlphaFoldDB" id="A0A0C2EFU2"/>
<dbReference type="EMBL" id="JWJD01000001">
    <property type="protein sequence ID" value="KIH77498.1"/>
    <property type="molecule type" value="Genomic_DNA"/>
</dbReference>
<comment type="function">
    <text evidence="6">Component of a complex that catalyzes the oxidation of glycolate to glyoxylate.</text>
</comment>
<reference evidence="8 9" key="1">
    <citation type="submission" date="2014-12" db="EMBL/GenBank/DDBJ databases">
        <title>Genomes of Geoalkalibacter ferrihydriticus and Geoalkalibacter subterraneus, two haloalkaliphilic metal-reducing members of the Geobacteraceae.</title>
        <authorList>
            <person name="Badalamenti J.P."/>
            <person name="Torres C.I."/>
            <person name="Krajmalnik-Brown R."/>
            <person name="Bond D.R."/>
        </authorList>
    </citation>
    <scope>NUCLEOTIDE SEQUENCE [LARGE SCALE GENOMIC DNA]</scope>
    <source>
        <strain evidence="8 9">DSM 17813</strain>
    </source>
</reference>
<evidence type="ECO:0000313" key="9">
    <source>
        <dbReference type="Proteomes" id="UP000035068"/>
    </source>
</evidence>
<dbReference type="InterPro" id="IPR012257">
    <property type="entry name" value="Glc_ox_4Fe-4S"/>
</dbReference>